<proteinExistence type="predicted"/>
<evidence type="ECO:0000259" key="5">
    <source>
        <dbReference type="Pfam" id="PF00462"/>
    </source>
</evidence>
<reference evidence="6 7" key="1">
    <citation type="submission" date="2023-04" db="EMBL/GenBank/DDBJ databases">
        <title>Genome of Basidiobolus ranarum AG-B5.</title>
        <authorList>
            <person name="Stajich J.E."/>
            <person name="Carter-House D."/>
            <person name="Gryganskyi A."/>
        </authorList>
    </citation>
    <scope>NUCLEOTIDE SEQUENCE [LARGE SCALE GENOMIC DNA]</scope>
    <source>
        <strain evidence="6 7">AG-B5</strain>
    </source>
</reference>
<evidence type="ECO:0000256" key="1">
    <source>
        <dbReference type="ARBA" id="ARBA00022448"/>
    </source>
</evidence>
<protein>
    <submittedName>
        <fullName evidence="6">Glutaredoxin, variant 2</fullName>
    </submittedName>
</protein>
<dbReference type="InterPro" id="IPR036249">
    <property type="entry name" value="Thioredoxin-like_sf"/>
</dbReference>
<dbReference type="Pfam" id="PF00462">
    <property type="entry name" value="Glutaredoxin"/>
    <property type="match status" value="1"/>
</dbReference>
<dbReference type="InterPro" id="IPR011767">
    <property type="entry name" value="GLR_AS"/>
</dbReference>
<dbReference type="PROSITE" id="PS51354">
    <property type="entry name" value="GLUTAREDOXIN_2"/>
    <property type="match status" value="1"/>
</dbReference>
<dbReference type="PANTHER" id="PTHR45694:SF18">
    <property type="entry name" value="GLUTAREDOXIN-1-RELATED"/>
    <property type="match status" value="1"/>
</dbReference>
<dbReference type="CDD" id="cd03419">
    <property type="entry name" value="GRX_GRXh_1_2_like"/>
    <property type="match status" value="1"/>
</dbReference>
<gene>
    <name evidence="6" type="primary">TTR1_4</name>
    <name evidence="6" type="ORF">K7432_012524</name>
</gene>
<dbReference type="EMBL" id="JASJQH010001100">
    <property type="protein sequence ID" value="KAK9762076.1"/>
    <property type="molecule type" value="Genomic_DNA"/>
</dbReference>
<feature type="domain" description="Glutaredoxin" evidence="5">
    <location>
        <begin position="21"/>
        <end position="81"/>
    </location>
</feature>
<evidence type="ECO:0000256" key="2">
    <source>
        <dbReference type="ARBA" id="ARBA00022982"/>
    </source>
</evidence>
<dbReference type="PRINTS" id="PR00160">
    <property type="entry name" value="GLUTAREDOXIN"/>
</dbReference>
<dbReference type="Gene3D" id="3.40.30.10">
    <property type="entry name" value="Glutaredoxin"/>
    <property type="match status" value="1"/>
</dbReference>
<dbReference type="InterPro" id="IPR002109">
    <property type="entry name" value="Glutaredoxin"/>
</dbReference>
<dbReference type="PROSITE" id="PS00195">
    <property type="entry name" value="GLUTAREDOXIN_1"/>
    <property type="match status" value="1"/>
</dbReference>
<comment type="caution">
    <text evidence="6">The sequence shown here is derived from an EMBL/GenBank/DDBJ whole genome shotgun (WGS) entry which is preliminary data.</text>
</comment>
<dbReference type="PANTHER" id="PTHR45694">
    <property type="entry name" value="GLUTAREDOXIN 2"/>
    <property type="match status" value="1"/>
</dbReference>
<keyword evidence="4" id="KW-0676">Redox-active center</keyword>
<name>A0ABR2WKV6_9FUNG</name>
<keyword evidence="2" id="KW-0249">Electron transport</keyword>
<dbReference type="InterPro" id="IPR014025">
    <property type="entry name" value="Glutaredoxin_subgr"/>
</dbReference>
<dbReference type="InterPro" id="IPR011899">
    <property type="entry name" value="Glutaredoxin_euk/vir"/>
</dbReference>
<dbReference type="SUPFAM" id="SSF52833">
    <property type="entry name" value="Thioredoxin-like"/>
    <property type="match status" value="1"/>
</dbReference>
<accession>A0ABR2WKV6</accession>
<dbReference type="Proteomes" id="UP001479436">
    <property type="component" value="Unassembled WGS sequence"/>
</dbReference>
<keyword evidence="3" id="KW-1015">Disulfide bond</keyword>
<evidence type="ECO:0000256" key="3">
    <source>
        <dbReference type="ARBA" id="ARBA00023157"/>
    </source>
</evidence>
<sequence>MLYELALLKQTESNVLTSFQIFSKSYCPFCRRAKDLFGSLKVEFKAIELDEHENGDEIQEFLKTLTGQRTVPNVFIHGRHIGGFDTLSSANQTGKLKDYLKQKAKL</sequence>
<evidence type="ECO:0000256" key="4">
    <source>
        <dbReference type="ARBA" id="ARBA00023284"/>
    </source>
</evidence>
<keyword evidence="1" id="KW-0813">Transport</keyword>
<evidence type="ECO:0000313" key="6">
    <source>
        <dbReference type="EMBL" id="KAK9762076.1"/>
    </source>
</evidence>
<dbReference type="NCBIfam" id="TIGR02180">
    <property type="entry name" value="GRX_euk"/>
    <property type="match status" value="1"/>
</dbReference>
<keyword evidence="7" id="KW-1185">Reference proteome</keyword>
<evidence type="ECO:0000313" key="7">
    <source>
        <dbReference type="Proteomes" id="UP001479436"/>
    </source>
</evidence>
<organism evidence="6 7">
    <name type="scientific">Basidiobolus ranarum</name>
    <dbReference type="NCBI Taxonomy" id="34480"/>
    <lineage>
        <taxon>Eukaryota</taxon>
        <taxon>Fungi</taxon>
        <taxon>Fungi incertae sedis</taxon>
        <taxon>Zoopagomycota</taxon>
        <taxon>Entomophthoromycotina</taxon>
        <taxon>Basidiobolomycetes</taxon>
        <taxon>Basidiobolales</taxon>
        <taxon>Basidiobolaceae</taxon>
        <taxon>Basidiobolus</taxon>
    </lineage>
</organism>